<protein>
    <submittedName>
        <fullName evidence="2">Uncharacterized protein</fullName>
    </submittedName>
</protein>
<dbReference type="EMBL" id="BK032577">
    <property type="protein sequence ID" value="DAF49055.1"/>
    <property type="molecule type" value="Genomic_DNA"/>
</dbReference>
<evidence type="ECO:0000313" key="2">
    <source>
        <dbReference type="EMBL" id="DAF49055.1"/>
    </source>
</evidence>
<keyword evidence="1" id="KW-0175">Coiled coil</keyword>
<name>A0A8S5SEE5_9CAUD</name>
<feature type="coiled-coil region" evidence="1">
    <location>
        <begin position="98"/>
        <end position="141"/>
    </location>
</feature>
<accession>A0A8S5SEE5</accession>
<evidence type="ECO:0000256" key="1">
    <source>
        <dbReference type="SAM" id="Coils"/>
    </source>
</evidence>
<proteinExistence type="predicted"/>
<reference evidence="2" key="1">
    <citation type="journal article" date="2021" name="Proc. Natl. Acad. Sci. U.S.A.">
        <title>A Catalog of Tens of Thousands of Viruses from Human Metagenomes Reveals Hidden Associations with Chronic Diseases.</title>
        <authorList>
            <person name="Tisza M.J."/>
            <person name="Buck C.B."/>
        </authorList>
    </citation>
    <scope>NUCLEOTIDE SEQUENCE</scope>
    <source>
        <strain evidence="2">Ctnpt50</strain>
    </source>
</reference>
<sequence>MKDKEKESKDNFYPQCYKIHLDISTVNVNNLIEELSKISNMIFDGLVPVVYLRWGYFKKDLTDLLSKKITKEFFCEEVKPESCVGQSDIVSVFFKENYENAFAEYINQEKQKELLKIEENIRKANERLNERIKEAKASQNN</sequence>
<organism evidence="2">
    <name type="scientific">Siphoviridae sp. ctnpt50</name>
    <dbReference type="NCBI Taxonomy" id="2827941"/>
    <lineage>
        <taxon>Viruses</taxon>
        <taxon>Duplodnaviria</taxon>
        <taxon>Heunggongvirae</taxon>
        <taxon>Uroviricota</taxon>
        <taxon>Caudoviricetes</taxon>
    </lineage>
</organism>